<keyword evidence="4 7" id="KW-0808">Transferase</keyword>
<evidence type="ECO:0000313" key="8">
    <source>
        <dbReference type="EMBL" id="PCS05928.1"/>
    </source>
</evidence>
<dbReference type="EMBL" id="JXJX01000011">
    <property type="protein sequence ID" value="PCS05928.1"/>
    <property type="molecule type" value="Genomic_DNA"/>
</dbReference>
<dbReference type="NCBIfam" id="TIGR00453">
    <property type="entry name" value="ispD"/>
    <property type="match status" value="1"/>
</dbReference>
<comment type="function">
    <text evidence="7">Catalyzes the formation of 4-diphosphocytidyl-2-C-methyl-D-erythritol from CTP and 2-C-methyl-D-erythritol 4-phosphate (MEP).</text>
</comment>
<feature type="site" description="Positions MEP for the nucleophilic attack" evidence="7">
    <location>
        <position position="185"/>
    </location>
</feature>
<gene>
    <name evidence="7" type="primary">ispD</name>
    <name evidence="8" type="ORF">RU87_GL000390</name>
</gene>
<name>A0A2A5RXN1_9LACT</name>
<dbReference type="STRING" id="1348632.GCA_001591745_01480"/>
<dbReference type="GO" id="GO:0050518">
    <property type="term" value="F:2-C-methyl-D-erythritol 4-phosphate cytidylyltransferase activity"/>
    <property type="evidence" value="ECO:0007669"/>
    <property type="project" value="UniProtKB-UniRule"/>
</dbReference>
<dbReference type="InterPro" id="IPR050088">
    <property type="entry name" value="IspD/TarI_cytidylyltransf_bact"/>
</dbReference>
<feature type="site" description="Transition state stabilizer" evidence="7">
    <location>
        <position position="7"/>
    </location>
</feature>
<comment type="pathway">
    <text evidence="2 7">Isoprenoid biosynthesis; isopentenyl diphosphate biosynthesis via DXP pathway; isopentenyl diphosphate from 1-deoxy-D-xylulose 5-phosphate: step 2/6.</text>
</comment>
<comment type="similarity">
    <text evidence="3 7">Belongs to the IspD/TarI cytidylyltransferase family. IspD subfamily.</text>
</comment>
<dbReference type="InterPro" id="IPR029044">
    <property type="entry name" value="Nucleotide-diphossugar_trans"/>
</dbReference>
<dbReference type="SUPFAM" id="SSF53448">
    <property type="entry name" value="Nucleotide-diphospho-sugar transferases"/>
    <property type="match status" value="1"/>
</dbReference>
<dbReference type="PROSITE" id="PS01295">
    <property type="entry name" value="ISPD"/>
    <property type="match status" value="1"/>
</dbReference>
<evidence type="ECO:0000256" key="5">
    <source>
        <dbReference type="ARBA" id="ARBA00022695"/>
    </source>
</evidence>
<reference evidence="8 9" key="1">
    <citation type="submission" date="2014-12" db="EMBL/GenBank/DDBJ databases">
        <title>Draft genome sequences of 10 type strains of Lactococcus.</title>
        <authorList>
            <person name="Sun Z."/>
            <person name="Zhong Z."/>
            <person name="Liu W."/>
            <person name="Zhang W."/>
            <person name="Zhang H."/>
        </authorList>
    </citation>
    <scope>NUCLEOTIDE SEQUENCE [LARGE SCALE GENOMIC DNA]</scope>
    <source>
        <strain evidence="8 9">DSM 20686</strain>
    </source>
</reference>
<evidence type="ECO:0000256" key="2">
    <source>
        <dbReference type="ARBA" id="ARBA00004787"/>
    </source>
</evidence>
<dbReference type="Gene3D" id="3.90.550.10">
    <property type="entry name" value="Spore Coat Polysaccharide Biosynthesis Protein SpsA, Chain A"/>
    <property type="match status" value="1"/>
</dbReference>
<proteinExistence type="inferred from homology"/>
<comment type="caution">
    <text evidence="7">Lacks conserved residue(s) required for the propagation of feature annotation.</text>
</comment>
<keyword evidence="5 7" id="KW-0548">Nucleotidyltransferase</keyword>
<dbReference type="Pfam" id="PF01128">
    <property type="entry name" value="IspD"/>
    <property type="match status" value="1"/>
</dbReference>
<dbReference type="InterPro" id="IPR001228">
    <property type="entry name" value="IspD"/>
</dbReference>
<comment type="catalytic activity">
    <reaction evidence="1 7">
        <text>2-C-methyl-D-erythritol 4-phosphate + CTP + H(+) = 4-CDP-2-C-methyl-D-erythritol + diphosphate</text>
        <dbReference type="Rhea" id="RHEA:13429"/>
        <dbReference type="ChEBI" id="CHEBI:15378"/>
        <dbReference type="ChEBI" id="CHEBI:33019"/>
        <dbReference type="ChEBI" id="CHEBI:37563"/>
        <dbReference type="ChEBI" id="CHEBI:57823"/>
        <dbReference type="ChEBI" id="CHEBI:58262"/>
        <dbReference type="EC" id="2.7.7.60"/>
    </reaction>
</comment>
<evidence type="ECO:0000313" key="9">
    <source>
        <dbReference type="Proteomes" id="UP000242246"/>
    </source>
</evidence>
<dbReference type="Proteomes" id="UP000242246">
    <property type="component" value="Unassembled WGS sequence"/>
</dbReference>
<comment type="caution">
    <text evidence="8">The sequence shown here is derived from an EMBL/GenBank/DDBJ whole genome shotgun (WGS) entry which is preliminary data.</text>
</comment>
<evidence type="ECO:0000256" key="4">
    <source>
        <dbReference type="ARBA" id="ARBA00022679"/>
    </source>
</evidence>
<accession>A0A2A5RXN1</accession>
<dbReference type="GO" id="GO:0019288">
    <property type="term" value="P:isopentenyl diphosphate biosynthetic process, methylerythritol 4-phosphate pathway"/>
    <property type="evidence" value="ECO:0007669"/>
    <property type="project" value="UniProtKB-UniRule"/>
</dbReference>
<dbReference type="InterPro" id="IPR018294">
    <property type="entry name" value="ISPD_synthase_CS"/>
</dbReference>
<feature type="site" description="Positions MEP for the nucleophilic attack" evidence="7">
    <location>
        <position position="128"/>
    </location>
</feature>
<dbReference type="InterPro" id="IPR034683">
    <property type="entry name" value="IspD/TarI"/>
</dbReference>
<organism evidence="8 9">
    <name type="scientific">Pseudolactococcus plantarum</name>
    <dbReference type="NCBI Taxonomy" id="1365"/>
    <lineage>
        <taxon>Bacteria</taxon>
        <taxon>Bacillati</taxon>
        <taxon>Bacillota</taxon>
        <taxon>Bacilli</taxon>
        <taxon>Lactobacillales</taxon>
        <taxon>Streptococcaceae</taxon>
        <taxon>Pseudolactococcus</taxon>
    </lineage>
</organism>
<dbReference type="CDD" id="cd02516">
    <property type="entry name" value="CDP-ME_synthetase"/>
    <property type="match status" value="1"/>
</dbReference>
<dbReference type="UniPathway" id="UPA00056">
    <property type="reaction ID" value="UER00093"/>
</dbReference>
<dbReference type="HAMAP" id="MF_00108">
    <property type="entry name" value="IspD"/>
    <property type="match status" value="1"/>
</dbReference>
<keyword evidence="9" id="KW-1185">Reference proteome</keyword>
<evidence type="ECO:0000256" key="3">
    <source>
        <dbReference type="ARBA" id="ARBA00009789"/>
    </source>
</evidence>
<evidence type="ECO:0000256" key="7">
    <source>
        <dbReference type="HAMAP-Rule" id="MF_00108"/>
    </source>
</evidence>
<sequence>MAADQNKIFLKLGEKAIFEYSLELFLSDPDCQSILLVGKPEEQAYFSSFLSDTVRFVSGGAERQDSVRHALAEVTSDYVMIHDGARPFVTLPLLSLLKAHDNAILAVPVKDTIKQVASDHQINQTVPRDALWAAQTPQFFETTLIKKMHDTAKLEQFLGTDDASLVEAYATDAVAIVSGSYENIKITTPEDLIFGEAILTHRIKQESCDKLETR</sequence>
<evidence type="ECO:0000256" key="6">
    <source>
        <dbReference type="ARBA" id="ARBA00023229"/>
    </source>
</evidence>
<dbReference type="FunFam" id="3.90.550.10:FF:000003">
    <property type="entry name" value="2-C-methyl-D-erythritol 4-phosphate cytidylyltransferase"/>
    <property type="match status" value="1"/>
</dbReference>
<dbReference type="AlphaFoldDB" id="A0A2A5RXN1"/>
<dbReference type="PANTHER" id="PTHR32125">
    <property type="entry name" value="2-C-METHYL-D-ERYTHRITOL 4-PHOSPHATE CYTIDYLYLTRANSFERASE, CHLOROPLASTIC"/>
    <property type="match status" value="1"/>
</dbReference>
<evidence type="ECO:0000256" key="1">
    <source>
        <dbReference type="ARBA" id="ARBA00001282"/>
    </source>
</evidence>
<keyword evidence="6 7" id="KW-0414">Isoprene biosynthesis</keyword>
<protein>
    <recommendedName>
        <fullName evidence="7">2-C-methyl-D-erythritol 4-phosphate cytidylyltransferase</fullName>
        <ecNumber evidence="7">2.7.7.60</ecNumber>
    </recommendedName>
    <alternativeName>
        <fullName evidence="7">4-diphosphocytidyl-2C-methyl-D-erythritol synthase</fullName>
    </alternativeName>
    <alternativeName>
        <fullName evidence="7">MEP cytidylyltransferase</fullName>
        <shortName evidence="7">MCT</shortName>
    </alternativeName>
</protein>
<dbReference type="EC" id="2.7.7.60" evidence="7"/>
<dbReference type="PANTHER" id="PTHR32125:SF4">
    <property type="entry name" value="2-C-METHYL-D-ERYTHRITOL 4-PHOSPHATE CYTIDYLYLTRANSFERASE, CHLOROPLASTIC"/>
    <property type="match status" value="1"/>
</dbReference>